<proteinExistence type="predicted"/>
<keyword evidence="3" id="KW-0378">Hydrolase</keyword>
<dbReference type="AlphaFoldDB" id="G4QI82"/>
<dbReference type="InterPro" id="IPR005135">
    <property type="entry name" value="Endo/exonuclease/phosphatase"/>
</dbReference>
<dbReference type="GO" id="GO:0004519">
    <property type="term" value="F:endonuclease activity"/>
    <property type="evidence" value="ECO:0007669"/>
    <property type="project" value="UniProtKB-KW"/>
</dbReference>
<reference evidence="3 4" key="1">
    <citation type="journal article" date="2011" name="J. Bacteriol.">
        <title>Complete genome sequence of seawater bacterium Glaciecola nitratireducens FR1064T.</title>
        <authorList>
            <person name="Bian F."/>
            <person name="Qin Q.L."/>
            <person name="Xie B.B."/>
            <person name="Shu Y.L."/>
            <person name="Zhang X.Y."/>
            <person name="Yu Y."/>
            <person name="Chen B."/>
            <person name="Chen X.L."/>
            <person name="Zhou B.C."/>
            <person name="Zhang Y.Z."/>
        </authorList>
    </citation>
    <scope>NUCLEOTIDE SEQUENCE [LARGE SCALE GENOMIC DNA]</scope>
    <source>
        <strain evidence="4">JCM 12485 / KCTC 12276 / FR1064</strain>
    </source>
</reference>
<dbReference type="InterPro" id="IPR002591">
    <property type="entry name" value="Phosphodiest/P_Trfase"/>
</dbReference>
<dbReference type="Gene3D" id="3.60.10.10">
    <property type="entry name" value="Endonuclease/exonuclease/phosphatase"/>
    <property type="match status" value="1"/>
</dbReference>
<dbReference type="PANTHER" id="PTHR14859">
    <property type="entry name" value="CALCOFLUOR WHITE HYPERSENSITIVE PROTEIN PRECURSOR"/>
    <property type="match status" value="1"/>
</dbReference>
<organism evidence="3 4">
    <name type="scientific">Glaciecola nitratireducens (strain JCM 12485 / KCTC 12276 / FR1064)</name>
    <dbReference type="NCBI Taxonomy" id="1085623"/>
    <lineage>
        <taxon>Bacteria</taxon>
        <taxon>Pseudomonadati</taxon>
        <taxon>Pseudomonadota</taxon>
        <taxon>Gammaproteobacteria</taxon>
        <taxon>Alteromonadales</taxon>
        <taxon>Alteromonadaceae</taxon>
        <taxon>Brumicola</taxon>
    </lineage>
</organism>
<keyword evidence="1" id="KW-0812">Transmembrane</keyword>
<keyword evidence="1" id="KW-0472">Membrane</keyword>
<dbReference type="GO" id="GO:0016020">
    <property type="term" value="C:membrane"/>
    <property type="evidence" value="ECO:0007669"/>
    <property type="project" value="GOC"/>
</dbReference>
<dbReference type="KEGG" id="gni:GNIT_2599"/>
<dbReference type="EMBL" id="CP003060">
    <property type="protein sequence ID" value="AEP30696.1"/>
    <property type="molecule type" value="Genomic_DNA"/>
</dbReference>
<evidence type="ECO:0000256" key="1">
    <source>
        <dbReference type="SAM" id="Phobius"/>
    </source>
</evidence>
<dbReference type="Gene3D" id="3.40.720.10">
    <property type="entry name" value="Alkaline Phosphatase, subunit A"/>
    <property type="match status" value="1"/>
</dbReference>
<dbReference type="GO" id="GO:0004527">
    <property type="term" value="F:exonuclease activity"/>
    <property type="evidence" value="ECO:0007669"/>
    <property type="project" value="UniProtKB-KW"/>
</dbReference>
<evidence type="ECO:0000313" key="4">
    <source>
        <dbReference type="Proteomes" id="UP000009282"/>
    </source>
</evidence>
<feature type="transmembrane region" description="Helical" evidence="1">
    <location>
        <begin position="116"/>
        <end position="143"/>
    </location>
</feature>
<dbReference type="Pfam" id="PF01663">
    <property type="entry name" value="Phosphodiest"/>
    <property type="match status" value="1"/>
</dbReference>
<keyword evidence="3" id="KW-0540">Nuclease</keyword>
<keyword evidence="1" id="KW-1133">Transmembrane helix</keyword>
<dbReference type="InterPro" id="IPR017850">
    <property type="entry name" value="Alkaline_phosphatase_core_sf"/>
</dbReference>
<evidence type="ECO:0000313" key="3">
    <source>
        <dbReference type="EMBL" id="AEP30696.1"/>
    </source>
</evidence>
<dbReference type="HOGENOM" id="CLU_348788_0_0_6"/>
<dbReference type="GO" id="GO:0006506">
    <property type="term" value="P:GPI anchor biosynthetic process"/>
    <property type="evidence" value="ECO:0007669"/>
    <property type="project" value="TreeGrafter"/>
</dbReference>
<evidence type="ECO:0000259" key="2">
    <source>
        <dbReference type="Pfam" id="PF03372"/>
    </source>
</evidence>
<gene>
    <name evidence="3" type="ordered locus">GNIT_2599</name>
</gene>
<keyword evidence="3" id="KW-0269">Exonuclease</keyword>
<dbReference type="eggNOG" id="COG3568">
    <property type="taxonomic scope" value="Bacteria"/>
</dbReference>
<protein>
    <submittedName>
        <fullName evidence="3">Endonuclease/exonuclease/phosphatase</fullName>
    </submittedName>
</protein>
<dbReference type="InterPro" id="IPR036691">
    <property type="entry name" value="Endo/exonu/phosph_ase_sf"/>
</dbReference>
<keyword evidence="3" id="KW-0255">Endonuclease</keyword>
<dbReference type="SUPFAM" id="SSF53649">
    <property type="entry name" value="Alkaline phosphatase-like"/>
    <property type="match status" value="1"/>
</dbReference>
<name>G4QI82_GLANF</name>
<keyword evidence="4" id="KW-1185">Reference proteome</keyword>
<dbReference type="PANTHER" id="PTHR14859:SF1">
    <property type="entry name" value="PGAP2-INTERACTING PROTEIN"/>
    <property type="match status" value="1"/>
</dbReference>
<dbReference type="InterPro" id="IPR051916">
    <property type="entry name" value="GPI-anchor_lipid_remodeler"/>
</dbReference>
<accession>G4QI82</accession>
<dbReference type="SUPFAM" id="SSF56219">
    <property type="entry name" value="DNase I-like"/>
    <property type="match status" value="1"/>
</dbReference>
<feature type="domain" description="Endonuclease/exonuclease/phosphatase" evidence="2">
    <location>
        <begin position="513"/>
        <end position="741"/>
    </location>
</feature>
<dbReference type="Proteomes" id="UP000009282">
    <property type="component" value="Chromosome"/>
</dbReference>
<dbReference type="Pfam" id="PF03372">
    <property type="entry name" value="Exo_endo_phos"/>
    <property type="match status" value="1"/>
</dbReference>
<dbReference type="STRING" id="1085623.GNIT_2599"/>
<sequence>MPFLQKLMNKEHYQLEVLFSGAPSTTPAVQAELFYGVKTAVPAFSFKSQTSDKVVQMNQYQASVDVEKQLKEQAEPLLKGGSSYSNIYRGGAKEANFCASSIGWSQLMKMTPVWKMIIFIVLNLYSFLRVTVLIVVEFLLAFVDFFRGIIARKNLMRELKFVPTRVVISILLRELVTIGAKLDIARGLPIIHLNLLGYDEQAHRRGPGSAFAHWSLKGIDDAIGRIWRAAKSSSQKDYEIWIYSDHGQEETQPYERLYGETVSQAINRVFSNFEQPLTSDTVITHIQGTESHRARYLGGKWMQKLTPFNNVAFSTLPSSEKSVIVTATGPLGSIYLAHPLSRKQTEKLAMALVRDAKIPLIFICNKENVRGAELTIKAFTKNAEYDLPKDRTKIFGKNHPFLEEITEDIMRLCQHAESGELLISGFSPDKPYCTFAMENGSHGGPGPEETRAFALLPYDTPMPVKQKAYLRPADLYEIGLHTLGRNIKPFAENSQLKPLSSQKRPKQTSLRILTYNVHSCFCMDGKLAPKSIAKVIAHYKPDIVALQELDVGRPRTQHADQAHIISKYLQMEYHFHPVIHVEEEQYGNAILTHLPIKLIKAGNLPLIAKKPWFEPRGAIWVSVALNDYNIQIFNTHFGFRKIEQLPQVKALLGKDWLAGVDPNDPIIVCGDFNFSHRSAAYSLITKQFQDLQVELKGHRPLKTFPSRLPCTRIDHVFSNLFFKTVDVKVPRTYLTRNASDHLPLIIDVQLP</sequence>